<dbReference type="Proteomes" id="UP000807342">
    <property type="component" value="Unassembled WGS sequence"/>
</dbReference>
<comment type="caution">
    <text evidence="2">The sequence shown here is derived from an EMBL/GenBank/DDBJ whole genome shotgun (WGS) entry which is preliminary data.</text>
</comment>
<accession>A0A9P5X065</accession>
<proteinExistence type="predicted"/>
<feature type="region of interest" description="Disordered" evidence="1">
    <location>
        <begin position="1"/>
        <end position="55"/>
    </location>
</feature>
<name>A0A9P5X065_9AGAR</name>
<sequence>MTQSRRGTAMNEEENGKKRKINEVAGPSKPQNPKAICLILPSQPPQKKPNPQLLTPDITPAKDLAALNTKIDITMNDSVNKWINFSHNRFASLDCSETSEDADSSIDLNTQEPPTLPNPRTHIGKPVSQHIDKMQWKKWTEKPQLKVWVRTWRARWIESSMANVRDKITKTLTSFLGTSSVFLSNPIPDSNMLRDKYNPPWHFLLYNLSDKEYELITNIQVITSKTVMIFILPFHQPIPSYLISIEDTTCRKDDQGLKAITQAIIRSF</sequence>
<dbReference type="OrthoDB" id="2970403at2759"/>
<evidence type="ECO:0000313" key="2">
    <source>
        <dbReference type="EMBL" id="KAF9441797.1"/>
    </source>
</evidence>
<protein>
    <submittedName>
        <fullName evidence="2">Uncharacterized protein</fullName>
    </submittedName>
</protein>
<keyword evidence="3" id="KW-1185">Reference proteome</keyword>
<evidence type="ECO:0000313" key="3">
    <source>
        <dbReference type="Proteomes" id="UP000807342"/>
    </source>
</evidence>
<dbReference type="EMBL" id="MU151783">
    <property type="protein sequence ID" value="KAF9441797.1"/>
    <property type="molecule type" value="Genomic_DNA"/>
</dbReference>
<organism evidence="2 3">
    <name type="scientific">Macrolepiota fuliginosa MF-IS2</name>
    <dbReference type="NCBI Taxonomy" id="1400762"/>
    <lineage>
        <taxon>Eukaryota</taxon>
        <taxon>Fungi</taxon>
        <taxon>Dikarya</taxon>
        <taxon>Basidiomycota</taxon>
        <taxon>Agaricomycotina</taxon>
        <taxon>Agaricomycetes</taxon>
        <taxon>Agaricomycetidae</taxon>
        <taxon>Agaricales</taxon>
        <taxon>Agaricineae</taxon>
        <taxon>Agaricaceae</taxon>
        <taxon>Macrolepiota</taxon>
    </lineage>
</organism>
<reference evidence="2" key="1">
    <citation type="submission" date="2020-11" db="EMBL/GenBank/DDBJ databases">
        <authorList>
            <consortium name="DOE Joint Genome Institute"/>
            <person name="Ahrendt S."/>
            <person name="Riley R."/>
            <person name="Andreopoulos W."/>
            <person name="Labutti K."/>
            <person name="Pangilinan J."/>
            <person name="Ruiz-Duenas F.J."/>
            <person name="Barrasa J.M."/>
            <person name="Sanchez-Garcia M."/>
            <person name="Camarero S."/>
            <person name="Miyauchi S."/>
            <person name="Serrano A."/>
            <person name="Linde D."/>
            <person name="Babiker R."/>
            <person name="Drula E."/>
            <person name="Ayuso-Fernandez I."/>
            <person name="Pacheco R."/>
            <person name="Padilla G."/>
            <person name="Ferreira P."/>
            <person name="Barriuso J."/>
            <person name="Kellner H."/>
            <person name="Castanera R."/>
            <person name="Alfaro M."/>
            <person name="Ramirez L."/>
            <person name="Pisabarro A.G."/>
            <person name="Kuo A."/>
            <person name="Tritt A."/>
            <person name="Lipzen A."/>
            <person name="He G."/>
            <person name="Yan M."/>
            <person name="Ng V."/>
            <person name="Cullen D."/>
            <person name="Martin F."/>
            <person name="Rosso M.-N."/>
            <person name="Henrissat B."/>
            <person name="Hibbett D."/>
            <person name="Martinez A.T."/>
            <person name="Grigoriev I.V."/>
        </authorList>
    </citation>
    <scope>NUCLEOTIDE SEQUENCE</scope>
    <source>
        <strain evidence="2">MF-IS2</strain>
    </source>
</reference>
<gene>
    <name evidence="2" type="ORF">P691DRAFT_790650</name>
</gene>
<feature type="region of interest" description="Disordered" evidence="1">
    <location>
        <begin position="100"/>
        <end position="124"/>
    </location>
</feature>
<dbReference type="AlphaFoldDB" id="A0A9P5X065"/>
<evidence type="ECO:0000256" key="1">
    <source>
        <dbReference type="SAM" id="MobiDB-lite"/>
    </source>
</evidence>